<proteinExistence type="inferred from homology"/>
<reference evidence="9 10" key="1">
    <citation type="submission" date="2018-08" db="EMBL/GenBank/DDBJ databases">
        <title>The complete genome sequence of Streptomyces seoulensis, a pioneer strain for nickel superoxide dismutase discovery.</title>
        <authorList>
            <person name="Shin J."/>
            <person name="Lee J.-S."/>
            <person name="Lee E.-J."/>
            <person name="Youn H.-D."/>
        </authorList>
    </citation>
    <scope>NUCLEOTIDE SEQUENCE [LARGE SCALE GENOMIC DNA]</scope>
    <source>
        <strain evidence="9 10">KCTC 9819</strain>
    </source>
</reference>
<dbReference type="AlphaFoldDB" id="A0A4P6U3U3"/>
<dbReference type="Pfam" id="PF09594">
    <property type="entry name" value="GT87"/>
    <property type="match status" value="1"/>
</dbReference>
<feature type="transmembrane region" description="Helical" evidence="8">
    <location>
        <begin position="303"/>
        <end position="325"/>
    </location>
</feature>
<sequence length="402" mass="40887">MAAAWAAVFLFIMAPEPHRVWGMSACLGYLCAAVAALSARPRGRAVSVCLALCGAVVVPFVLLVLTGTAQSEVGVIERSGLLTLRQATPYLPDPHTVGEVTPYLPGMAVFGLPRAVLGESGPLPGLLGDARLWCAAAFLGCLWAALRAMRRPVDDTSAVGGGASRGYAVGAFLASPAVALPLCVSGVDLPLTGLLFLALAFAARRRPVSAGLALAAACSLKWTAWPAVAVAVTLLAHHGGIRAAVRAAVVAVGGTVLLVLPSALLSPGPLVQQVFAFPIGRGPFETPAASPLPGRLLADLGPVGWYAAVALLLAGGLAVFVSLLVRPPHDLVSAADRLAVGLCVAFLLAPAGRFGYLALPVTLAVLARLVGGAHRKGPAHDLVVRTSRPARPAPVPAARGAR</sequence>
<dbReference type="STRING" id="73044.GCA_000725795_05324"/>
<gene>
    <name evidence="9" type="ORF">D0Z67_22485</name>
</gene>
<feature type="transmembrane region" description="Helical" evidence="8">
    <location>
        <begin position="337"/>
        <end position="359"/>
    </location>
</feature>
<keyword evidence="3" id="KW-0808">Transferase</keyword>
<evidence type="ECO:0000256" key="8">
    <source>
        <dbReference type="SAM" id="Phobius"/>
    </source>
</evidence>
<accession>A0A4P6U3U3</accession>
<keyword evidence="10" id="KW-1185">Reference proteome</keyword>
<keyword evidence="5 8" id="KW-1133">Transmembrane helix</keyword>
<evidence type="ECO:0000313" key="9">
    <source>
        <dbReference type="EMBL" id="QBJ92778.1"/>
    </source>
</evidence>
<feature type="transmembrane region" description="Helical" evidence="8">
    <location>
        <begin position="243"/>
        <end position="265"/>
    </location>
</feature>
<dbReference type="EMBL" id="CP032229">
    <property type="protein sequence ID" value="QBJ92778.1"/>
    <property type="molecule type" value="Genomic_DNA"/>
</dbReference>
<evidence type="ECO:0000256" key="1">
    <source>
        <dbReference type="ARBA" id="ARBA00004651"/>
    </source>
</evidence>
<name>A0A4P6U3U3_STRSO</name>
<evidence type="ECO:0000256" key="4">
    <source>
        <dbReference type="ARBA" id="ARBA00022692"/>
    </source>
</evidence>
<organism evidence="9 10">
    <name type="scientific">Streptomyces seoulensis</name>
    <dbReference type="NCBI Taxonomy" id="73044"/>
    <lineage>
        <taxon>Bacteria</taxon>
        <taxon>Bacillati</taxon>
        <taxon>Actinomycetota</taxon>
        <taxon>Actinomycetes</taxon>
        <taxon>Kitasatosporales</taxon>
        <taxon>Streptomycetaceae</taxon>
        <taxon>Streptomyces</taxon>
    </lineage>
</organism>
<dbReference type="KEGG" id="sseo:D0Z67_22485"/>
<comment type="subcellular location">
    <subcellularLocation>
        <location evidence="1">Cell membrane</location>
        <topology evidence="1">Multi-pass membrane protein</topology>
    </subcellularLocation>
</comment>
<keyword evidence="4 8" id="KW-0812">Transmembrane</keyword>
<dbReference type="GO" id="GO:0005886">
    <property type="term" value="C:plasma membrane"/>
    <property type="evidence" value="ECO:0007669"/>
    <property type="project" value="UniProtKB-SubCell"/>
</dbReference>
<evidence type="ECO:0000313" key="10">
    <source>
        <dbReference type="Proteomes" id="UP000292547"/>
    </source>
</evidence>
<feature type="transmembrane region" description="Helical" evidence="8">
    <location>
        <begin position="212"/>
        <end position="236"/>
    </location>
</feature>
<feature type="transmembrane region" description="Helical" evidence="8">
    <location>
        <begin position="20"/>
        <end position="38"/>
    </location>
</feature>
<feature type="transmembrane region" description="Helical" evidence="8">
    <location>
        <begin position="130"/>
        <end position="146"/>
    </location>
</feature>
<comment type="similarity">
    <text evidence="7">Belongs to the glycosyltransferase 87 family.</text>
</comment>
<feature type="transmembrane region" description="Helical" evidence="8">
    <location>
        <begin position="45"/>
        <end position="65"/>
    </location>
</feature>
<dbReference type="GO" id="GO:0016758">
    <property type="term" value="F:hexosyltransferase activity"/>
    <property type="evidence" value="ECO:0007669"/>
    <property type="project" value="InterPro"/>
</dbReference>
<evidence type="ECO:0000256" key="7">
    <source>
        <dbReference type="ARBA" id="ARBA00024033"/>
    </source>
</evidence>
<evidence type="ECO:0000256" key="5">
    <source>
        <dbReference type="ARBA" id="ARBA00022989"/>
    </source>
</evidence>
<evidence type="ECO:0000256" key="2">
    <source>
        <dbReference type="ARBA" id="ARBA00022475"/>
    </source>
</evidence>
<dbReference type="OrthoDB" id="3867445at2"/>
<dbReference type="Proteomes" id="UP000292547">
    <property type="component" value="Chromosome"/>
</dbReference>
<evidence type="ECO:0000256" key="3">
    <source>
        <dbReference type="ARBA" id="ARBA00022679"/>
    </source>
</evidence>
<feature type="transmembrane region" description="Helical" evidence="8">
    <location>
        <begin position="167"/>
        <end position="200"/>
    </location>
</feature>
<dbReference type="InterPro" id="IPR018584">
    <property type="entry name" value="GT87"/>
</dbReference>
<keyword evidence="6 8" id="KW-0472">Membrane</keyword>
<keyword evidence="2" id="KW-1003">Cell membrane</keyword>
<protein>
    <submittedName>
        <fullName evidence="9">DUF2029 domain-containing protein</fullName>
    </submittedName>
</protein>
<evidence type="ECO:0000256" key="6">
    <source>
        <dbReference type="ARBA" id="ARBA00023136"/>
    </source>
</evidence>